<gene>
    <name evidence="1" type="ORF">Klosneuvirus_3_111</name>
</gene>
<dbReference type="EMBL" id="KY684110">
    <property type="protein sequence ID" value="ARF11976.1"/>
    <property type="molecule type" value="Genomic_DNA"/>
</dbReference>
<protein>
    <submittedName>
        <fullName evidence="1">Uncharacterized protein</fullName>
    </submittedName>
</protein>
<sequence length="73" mass="8666">MSAKSNKKIYNKQYYDLHKDDRKIKTTCVICNGTYNMNSKYYHNKSKKHLNALALHEKDKQIDELCNKLKSVK</sequence>
<proteinExistence type="predicted"/>
<reference evidence="1" key="1">
    <citation type="journal article" date="2017" name="Science">
        <title>Giant viruses with an expanded complement of translation system components.</title>
        <authorList>
            <person name="Schulz F."/>
            <person name="Yutin N."/>
            <person name="Ivanova N.N."/>
            <person name="Ortega D.R."/>
            <person name="Lee T.K."/>
            <person name="Vierheilig J."/>
            <person name="Daims H."/>
            <person name="Horn M."/>
            <person name="Wagner M."/>
            <person name="Jensen G.J."/>
            <person name="Kyrpides N.C."/>
            <person name="Koonin E.V."/>
            <person name="Woyke T."/>
        </authorList>
    </citation>
    <scope>NUCLEOTIDE SEQUENCE</scope>
    <source>
        <strain evidence="1">KNV1</strain>
    </source>
</reference>
<evidence type="ECO:0000313" key="1">
    <source>
        <dbReference type="EMBL" id="ARF11976.1"/>
    </source>
</evidence>
<name>A0A1V0SJT2_9VIRU</name>
<accession>A0A1V0SJT2</accession>
<organism evidence="1">
    <name type="scientific">Klosneuvirus KNV1</name>
    <dbReference type="NCBI Taxonomy" id="1977640"/>
    <lineage>
        <taxon>Viruses</taxon>
        <taxon>Varidnaviria</taxon>
        <taxon>Bamfordvirae</taxon>
        <taxon>Nucleocytoviricota</taxon>
        <taxon>Megaviricetes</taxon>
        <taxon>Imitervirales</taxon>
        <taxon>Mimiviridae</taxon>
        <taxon>Klosneuvirinae</taxon>
        <taxon>Klosneuvirus</taxon>
    </lineage>
</organism>